<evidence type="ECO:0000256" key="1">
    <source>
        <dbReference type="ARBA" id="ARBA00007613"/>
    </source>
</evidence>
<organism evidence="4 5">
    <name type="scientific">Caulobacter segnis</name>
    <dbReference type="NCBI Taxonomy" id="88688"/>
    <lineage>
        <taxon>Bacteria</taxon>
        <taxon>Pseudomonadati</taxon>
        <taxon>Pseudomonadota</taxon>
        <taxon>Alphaproteobacteria</taxon>
        <taxon>Caulobacterales</taxon>
        <taxon>Caulobacteraceae</taxon>
        <taxon>Caulobacter</taxon>
    </lineage>
</organism>
<dbReference type="EMBL" id="CP027850">
    <property type="protein sequence ID" value="AVQ02547.1"/>
    <property type="molecule type" value="Genomic_DNA"/>
</dbReference>
<reference evidence="4 5" key="1">
    <citation type="journal article" date="2015" name="Biotechnol. Bioeng.">
        <title>Genome sequence and phenotypic characterization of Caulobacter segnis.</title>
        <authorList>
            <person name="Patel S."/>
            <person name="Fletcher B."/>
            <person name="Scott D.C."/>
            <person name="Ely B."/>
        </authorList>
    </citation>
    <scope>NUCLEOTIDE SEQUENCE [LARGE SCALE GENOMIC DNA]</scope>
    <source>
        <strain evidence="4 5">TK0059</strain>
    </source>
</reference>
<keyword evidence="2" id="KW-0175">Coiled coil</keyword>
<protein>
    <submittedName>
        <fullName evidence="4">Transporter</fullName>
    </submittedName>
</protein>
<comment type="similarity">
    <text evidence="1">Belongs to the outer membrane factor (OMF) (TC 1.B.17) family.</text>
</comment>
<dbReference type="Pfam" id="PF02321">
    <property type="entry name" value="OEP"/>
    <property type="match status" value="2"/>
</dbReference>
<dbReference type="PANTHER" id="PTHR30203">
    <property type="entry name" value="OUTER MEMBRANE CATION EFFLUX PROTEIN"/>
    <property type="match status" value="1"/>
</dbReference>
<name>A0ABM6THA0_9CAUL</name>
<dbReference type="InterPro" id="IPR003423">
    <property type="entry name" value="OMP_efflux"/>
</dbReference>
<evidence type="ECO:0000313" key="4">
    <source>
        <dbReference type="EMBL" id="AVQ02547.1"/>
    </source>
</evidence>
<feature type="coiled-coil region" evidence="2">
    <location>
        <begin position="178"/>
        <end position="205"/>
    </location>
</feature>
<dbReference type="RefSeq" id="WP_013079497.1">
    <property type="nucleotide sequence ID" value="NZ_CP027850.1"/>
</dbReference>
<feature type="signal peptide" evidence="3">
    <location>
        <begin position="1"/>
        <end position="25"/>
    </location>
</feature>
<evidence type="ECO:0000313" key="5">
    <source>
        <dbReference type="Proteomes" id="UP000240527"/>
    </source>
</evidence>
<proteinExistence type="inferred from homology"/>
<evidence type="ECO:0000256" key="3">
    <source>
        <dbReference type="SAM" id="SignalP"/>
    </source>
</evidence>
<dbReference type="InterPro" id="IPR010131">
    <property type="entry name" value="MdtP/NodT-like"/>
</dbReference>
<accession>A0ABM6THA0</accession>
<dbReference type="Proteomes" id="UP000240527">
    <property type="component" value="Chromosome"/>
</dbReference>
<sequence length="411" mass="42845">MSSNRWPLRAALASAVCGALCSAAAAQTAPPLEILLREATAPRLIVGEAETRAAEGRASQAQARLNPTLDLQVENIGGDRPYRDFQSAETTLSVGQTLELGGKRGARAAAARAEVDIARSRAGLSRITFARDLAVAYAAAEAASERLDVAREGVELARADARAARLLVDTGKEAELRALQAQAALSAAQADVERAEAEAGGALARLAALTGGEQTYTAVTPGLLDMPSSPAASDDPPLTVAVAEAEQTAASRKLDLERRRATPDVTVNFGIRRLAGDDATAAVAGISLPLPLFDRNRGAVKSAQAEADAARARLAMARADAVANRREVEGEARAADRIALAAREGEAAAREAYRLARLGYEAGKLPLIELLAARRDLIAARQRHIEARLARAKATADLAQAHGQIAFGGAQ</sequence>
<feature type="chain" id="PRO_5045788918" evidence="3">
    <location>
        <begin position="26"/>
        <end position="411"/>
    </location>
</feature>
<evidence type="ECO:0000256" key="2">
    <source>
        <dbReference type="SAM" id="Coils"/>
    </source>
</evidence>
<dbReference type="SUPFAM" id="SSF56954">
    <property type="entry name" value="Outer membrane efflux proteins (OEP)"/>
    <property type="match status" value="1"/>
</dbReference>
<keyword evidence="5" id="KW-1185">Reference proteome</keyword>
<dbReference type="Gene3D" id="1.20.1600.10">
    <property type="entry name" value="Outer membrane efflux proteins (OEP)"/>
    <property type="match status" value="1"/>
</dbReference>
<gene>
    <name evidence="4" type="ORF">B7G68_12240</name>
</gene>
<keyword evidence="3" id="KW-0732">Signal</keyword>
<dbReference type="PANTHER" id="PTHR30203:SF24">
    <property type="entry name" value="BLR4935 PROTEIN"/>
    <property type="match status" value="1"/>
</dbReference>